<evidence type="ECO:0000259" key="2">
    <source>
        <dbReference type="Pfam" id="PF14326"/>
    </source>
</evidence>
<dbReference type="AlphaFoldDB" id="A0A1W1E4I9"/>
<accession>A0A1W1E4I9</accession>
<evidence type="ECO:0000256" key="1">
    <source>
        <dbReference type="SAM" id="MobiDB-lite"/>
    </source>
</evidence>
<dbReference type="Gene3D" id="3.40.50.10610">
    <property type="entry name" value="ABC-type transport auxiliary lipoprotein component"/>
    <property type="match status" value="1"/>
</dbReference>
<organism evidence="3">
    <name type="scientific">hydrothermal vent metagenome</name>
    <dbReference type="NCBI Taxonomy" id="652676"/>
    <lineage>
        <taxon>unclassified sequences</taxon>
        <taxon>metagenomes</taxon>
        <taxon>ecological metagenomes</taxon>
    </lineage>
</organism>
<evidence type="ECO:0000313" key="3">
    <source>
        <dbReference type="EMBL" id="SFV88777.1"/>
    </source>
</evidence>
<feature type="region of interest" description="Disordered" evidence="1">
    <location>
        <begin position="19"/>
        <end position="38"/>
    </location>
</feature>
<proteinExistence type="predicted"/>
<reference evidence="3" key="1">
    <citation type="submission" date="2016-10" db="EMBL/GenBank/DDBJ databases">
        <authorList>
            <person name="de Groot N.N."/>
        </authorList>
    </citation>
    <scope>NUCLEOTIDE SEQUENCE</scope>
</reference>
<dbReference type="InterPro" id="IPR005534">
    <property type="entry name" value="Curli_assmbl/transp-comp_CsgG"/>
</dbReference>
<name>A0A1W1E4I9_9ZZZZ</name>
<sequence>MLKKLLVIVISLVVFSCSSTTGKKPETNSSSLKPDRKPVYNSTNMDNALKCIDNKLKYNNSISKVRVYVDSKFPDLGSAGVRATRDMIITALMKMGTKSKKIAPIIYQQHSDLSFITDKAPGNFVFPEYFLRGSITQAEKNHATGGETDSKSLGIPKILEIGTKKSEKKTISSVALDLHLGSTGTSELLAGMYSSNMLSIEQNENADNSYMGIMEKANFEYEVEFSEREGMSSAVRALTELGVLEIIGKLFSLDYKSCLNPRGVKKVYKDPVVVKKAVQKSISKPTPKIVKKIIKKPVQIRKSTTHFSIEMSSDRGPSPVYSRGEKIRMLAFPQSDMHLYCFYQDNNKNTITQLFPNSYAPSSHRVRDEVLELPSVEMPFSIEMDKSSTDIIACFGTKDDVSSKLSWKSLEDISGENLQSIKNKIEQLSNNVISKKLTITIQ</sequence>
<gene>
    <name evidence="3" type="ORF">MNB_SUP05-SYMBIONT-5-773</name>
</gene>
<dbReference type="Pfam" id="PF03783">
    <property type="entry name" value="CsgG"/>
    <property type="match status" value="1"/>
</dbReference>
<dbReference type="InterPro" id="IPR025493">
    <property type="entry name" value="DUF4384"/>
</dbReference>
<dbReference type="GO" id="GO:0030288">
    <property type="term" value="C:outer membrane-bounded periplasmic space"/>
    <property type="evidence" value="ECO:0007669"/>
    <property type="project" value="InterPro"/>
</dbReference>
<dbReference type="Pfam" id="PF14326">
    <property type="entry name" value="DUF4384"/>
    <property type="match status" value="1"/>
</dbReference>
<dbReference type="PROSITE" id="PS51257">
    <property type="entry name" value="PROKAR_LIPOPROTEIN"/>
    <property type="match status" value="1"/>
</dbReference>
<dbReference type="EMBL" id="FPHZ01000178">
    <property type="protein sequence ID" value="SFV88777.1"/>
    <property type="molecule type" value="Genomic_DNA"/>
</dbReference>
<feature type="domain" description="DUF4384" evidence="2">
    <location>
        <begin position="321"/>
        <end position="393"/>
    </location>
</feature>
<protein>
    <recommendedName>
        <fullName evidence="2">DUF4384 domain-containing protein</fullName>
    </recommendedName>
</protein>